<dbReference type="InterPro" id="IPR001279">
    <property type="entry name" value="Metallo-B-lactamas"/>
</dbReference>
<feature type="domain" description="Metallo-beta-lactamase" evidence="3">
    <location>
        <begin position="92"/>
        <end position="285"/>
    </location>
</feature>
<comment type="caution">
    <text evidence="4">The sequence shown here is derived from an EMBL/GenBank/DDBJ whole genome shotgun (WGS) entry which is preliminary data.</text>
</comment>
<dbReference type="Proteomes" id="UP001501510">
    <property type="component" value="Unassembled WGS sequence"/>
</dbReference>
<feature type="compositionally biased region" description="Low complexity" evidence="1">
    <location>
        <begin position="337"/>
        <end position="367"/>
    </location>
</feature>
<dbReference type="InterPro" id="IPR036866">
    <property type="entry name" value="RibonucZ/Hydroxyglut_hydro"/>
</dbReference>
<sequence length="443" mass="48602">MFQLMNTVGVLVFIVCMLMSMVFLAKRKDKFKNIGKAVLTSFALFLVFFMSGCSSKDKVENKTSKDSKAAISDSVKDKSLGTLKVHYIDVGQADSILLQQNGHNMLIDAGNNEDSNLVKKYLQDQGVTNLEFLVGTHPHEDHIGGMDYVINSFKIGKVYMPKVTSTTKTFRDVVNATKNKGLKFTNPNVGDSFKLGDAKCTILSPKSSSYKSLNDYSIVIKVEFGENSFLFTGDAQGTSEMEMVKANLDLKADVLKVGHHGSRTSTVSNFLEKVNPKYAVVSVGKDNDYRHPHQGVMDRLKSKNINVYRTDENGTVIATSDGKTIKFNCKPGSYKGNSTSSKSSSSSTSVNSSTSNSSSTKTSNSSSQNETRTVKQESTNSSNQSSSVSESNQNKVGETVWISATGKKYHSRPDCGRMNPNKARKMNRQDAENAGYQPCKKCY</sequence>
<feature type="region of interest" description="Disordered" evidence="1">
    <location>
        <begin position="332"/>
        <end position="443"/>
    </location>
</feature>
<dbReference type="SUPFAM" id="SSF56281">
    <property type="entry name" value="Metallo-hydrolase/oxidoreductase"/>
    <property type="match status" value="1"/>
</dbReference>
<protein>
    <recommendedName>
        <fullName evidence="3">Metallo-beta-lactamase domain-containing protein</fullName>
    </recommendedName>
</protein>
<evidence type="ECO:0000259" key="3">
    <source>
        <dbReference type="SMART" id="SM00849"/>
    </source>
</evidence>
<name>A0ABP3UMB0_9CLOT</name>
<dbReference type="Pfam" id="PF00753">
    <property type="entry name" value="Lactamase_B"/>
    <property type="match status" value="1"/>
</dbReference>
<evidence type="ECO:0000313" key="5">
    <source>
        <dbReference type="Proteomes" id="UP001501510"/>
    </source>
</evidence>
<feature type="transmembrane region" description="Helical" evidence="2">
    <location>
        <begin position="34"/>
        <end position="52"/>
    </location>
</feature>
<dbReference type="PANTHER" id="PTHR30619:SF7">
    <property type="entry name" value="BETA-LACTAMASE DOMAIN PROTEIN"/>
    <property type="match status" value="1"/>
</dbReference>
<dbReference type="Gene3D" id="3.40.10.10">
    <property type="entry name" value="DNA Methylphosphotriester Repair Domain"/>
    <property type="match status" value="1"/>
</dbReference>
<reference evidence="5" key="1">
    <citation type="journal article" date="2019" name="Int. J. Syst. Evol. Microbiol.">
        <title>The Global Catalogue of Microorganisms (GCM) 10K type strain sequencing project: providing services to taxonomists for standard genome sequencing and annotation.</title>
        <authorList>
            <consortium name="The Broad Institute Genomics Platform"/>
            <consortium name="The Broad Institute Genome Sequencing Center for Infectious Disease"/>
            <person name="Wu L."/>
            <person name="Ma J."/>
        </authorList>
    </citation>
    <scope>NUCLEOTIDE SEQUENCE [LARGE SCALE GENOMIC DNA]</scope>
    <source>
        <strain evidence="5">JCM 1407</strain>
    </source>
</reference>
<evidence type="ECO:0000313" key="4">
    <source>
        <dbReference type="EMBL" id="GAA0738497.1"/>
    </source>
</evidence>
<feature type="compositionally biased region" description="Low complexity" evidence="1">
    <location>
        <begin position="376"/>
        <end position="394"/>
    </location>
</feature>
<dbReference type="CDD" id="cd07731">
    <property type="entry name" value="ComA-like_MBL-fold"/>
    <property type="match status" value="1"/>
</dbReference>
<dbReference type="InterPro" id="IPR035681">
    <property type="entry name" value="ComA-like_MBL"/>
</dbReference>
<accession>A0ABP3UMB0</accession>
<dbReference type="PANTHER" id="PTHR30619">
    <property type="entry name" value="DNA INTERNALIZATION/COMPETENCE PROTEIN COMEC/REC2"/>
    <property type="match status" value="1"/>
</dbReference>
<keyword evidence="5" id="KW-1185">Reference proteome</keyword>
<dbReference type="SMART" id="SM00849">
    <property type="entry name" value="Lactamase_B"/>
    <property type="match status" value="1"/>
</dbReference>
<evidence type="ECO:0000256" key="2">
    <source>
        <dbReference type="SAM" id="Phobius"/>
    </source>
</evidence>
<keyword evidence="2" id="KW-0812">Transmembrane</keyword>
<keyword evidence="2" id="KW-1133">Transmembrane helix</keyword>
<dbReference type="EMBL" id="BAAACG010000008">
    <property type="protein sequence ID" value="GAA0738497.1"/>
    <property type="molecule type" value="Genomic_DNA"/>
</dbReference>
<dbReference type="InterPro" id="IPR052159">
    <property type="entry name" value="Competence_DNA_uptake"/>
</dbReference>
<proteinExistence type="predicted"/>
<dbReference type="Gene3D" id="3.60.15.10">
    <property type="entry name" value="Ribonuclease Z/Hydroxyacylglutathione hydrolase-like"/>
    <property type="match status" value="1"/>
</dbReference>
<feature type="transmembrane region" description="Helical" evidence="2">
    <location>
        <begin position="6"/>
        <end position="25"/>
    </location>
</feature>
<keyword evidence="2" id="KW-0472">Membrane</keyword>
<gene>
    <name evidence="4" type="ORF">GCM10008906_15960</name>
</gene>
<evidence type="ECO:0000256" key="1">
    <source>
        <dbReference type="SAM" id="MobiDB-lite"/>
    </source>
</evidence>
<dbReference type="InterPro" id="IPR035451">
    <property type="entry name" value="Ada-like_dom_sf"/>
</dbReference>
<organism evidence="4 5">
    <name type="scientific">Clostridium oceanicum</name>
    <dbReference type="NCBI Taxonomy" id="1543"/>
    <lineage>
        <taxon>Bacteria</taxon>
        <taxon>Bacillati</taxon>
        <taxon>Bacillota</taxon>
        <taxon>Clostridia</taxon>
        <taxon>Eubacteriales</taxon>
        <taxon>Clostridiaceae</taxon>
        <taxon>Clostridium</taxon>
    </lineage>
</organism>
<dbReference type="RefSeq" id="WP_343760571.1">
    <property type="nucleotide sequence ID" value="NZ_BAAACG010000008.1"/>
</dbReference>